<dbReference type="Proteomes" id="UP000637578">
    <property type="component" value="Unassembled WGS sequence"/>
</dbReference>
<name>A0A8J3FSY5_9PSEU</name>
<dbReference type="GO" id="GO:0004553">
    <property type="term" value="F:hydrolase activity, hydrolyzing O-glycosyl compounds"/>
    <property type="evidence" value="ECO:0007669"/>
    <property type="project" value="InterPro"/>
</dbReference>
<dbReference type="PANTHER" id="PTHR30480">
    <property type="entry name" value="BETA-HEXOSAMINIDASE-RELATED"/>
    <property type="match status" value="1"/>
</dbReference>
<evidence type="ECO:0000256" key="1">
    <source>
        <dbReference type="ARBA" id="ARBA00005336"/>
    </source>
</evidence>
<gene>
    <name evidence="5" type="primary">nagZ</name>
    <name evidence="5" type="ORF">GCM10012275_13790</name>
</gene>
<sequence>MSTPDGDVVALAHGVLLPGFVGTTAPDWVRRRIADGLGGVVLFGRNVVDDAQVAALTAALRVERSAIVVGIDEEGGDVTRLDAARGSVLPGNLALGAAGDPPLTREVAAALGTRLAACGVTLDLAPCADLTLTPDDPIIGVRAFGAEAGPAAEQVAAFVGGLQSTGVAACAKHFPGHGAAPADSHVELPTLQRSPTQLDAVELVPFRAAVAAGVRSVMTGHLVVPAWGPEPATVSPRAIGEVLRGELGFSGAVITDALEMGGVAGQFGDMAGLTAAAVRALRAGADGLCLGGQLADESVVTGVVEALVAAVRSGELAEQRLVEAAGRVAGLGQPATALPGDPGLLAALGRRAARRALRVRGTVALAGPPLVVDVVTPPSIAVGEVPWGLGGHLAELLPGTVCLRCPVDALPEPGQLGESADGRAVVVVTRDAHRHPGAGDLVAGLARIGLDLIWVETGVPGPEVPGVARLDTHGGSRASLRAAAELLAGRTGAGGGQA</sequence>
<reference evidence="5" key="2">
    <citation type="submission" date="2020-09" db="EMBL/GenBank/DDBJ databases">
        <authorList>
            <person name="Sun Q."/>
            <person name="Zhou Y."/>
        </authorList>
    </citation>
    <scope>NUCLEOTIDE SEQUENCE</scope>
    <source>
        <strain evidence="5">CGMCC 4.5737</strain>
    </source>
</reference>
<evidence type="ECO:0000256" key="2">
    <source>
        <dbReference type="ARBA" id="ARBA00022801"/>
    </source>
</evidence>
<dbReference type="PANTHER" id="PTHR30480:SF16">
    <property type="entry name" value="GLYCOSIDE HYDROLASE FAMILY 3 DOMAIN PROTEIN"/>
    <property type="match status" value="1"/>
</dbReference>
<dbReference type="SUPFAM" id="SSF51445">
    <property type="entry name" value="(Trans)glycosidases"/>
    <property type="match status" value="1"/>
</dbReference>
<dbReference type="InterPro" id="IPR017853">
    <property type="entry name" value="GH"/>
</dbReference>
<keyword evidence="2" id="KW-0378">Hydrolase</keyword>
<organism evidence="5 6">
    <name type="scientific">Longimycelium tulufanense</name>
    <dbReference type="NCBI Taxonomy" id="907463"/>
    <lineage>
        <taxon>Bacteria</taxon>
        <taxon>Bacillati</taxon>
        <taxon>Actinomycetota</taxon>
        <taxon>Actinomycetes</taxon>
        <taxon>Pseudonocardiales</taxon>
        <taxon>Pseudonocardiaceae</taxon>
        <taxon>Longimycelium</taxon>
    </lineage>
</organism>
<dbReference type="InterPro" id="IPR001764">
    <property type="entry name" value="Glyco_hydro_3_N"/>
</dbReference>
<dbReference type="GO" id="GO:0005975">
    <property type="term" value="P:carbohydrate metabolic process"/>
    <property type="evidence" value="ECO:0007669"/>
    <property type="project" value="InterPro"/>
</dbReference>
<protein>
    <submittedName>
        <fullName evidence="5">Beta-N-acetylhexosaminidase</fullName>
    </submittedName>
</protein>
<reference evidence="5" key="1">
    <citation type="journal article" date="2014" name="Int. J. Syst. Evol. Microbiol.">
        <title>Complete genome sequence of Corynebacterium casei LMG S-19264T (=DSM 44701T), isolated from a smear-ripened cheese.</title>
        <authorList>
            <consortium name="US DOE Joint Genome Institute (JGI-PGF)"/>
            <person name="Walter F."/>
            <person name="Albersmeier A."/>
            <person name="Kalinowski J."/>
            <person name="Ruckert C."/>
        </authorList>
    </citation>
    <scope>NUCLEOTIDE SEQUENCE</scope>
    <source>
        <strain evidence="5">CGMCC 4.5737</strain>
    </source>
</reference>
<dbReference type="Gene3D" id="3.20.20.300">
    <property type="entry name" value="Glycoside hydrolase, family 3, N-terminal domain"/>
    <property type="match status" value="1"/>
</dbReference>
<accession>A0A8J3FSY5</accession>
<keyword evidence="6" id="KW-1185">Reference proteome</keyword>
<evidence type="ECO:0000259" key="4">
    <source>
        <dbReference type="Pfam" id="PF00933"/>
    </source>
</evidence>
<keyword evidence="3" id="KW-0326">Glycosidase</keyword>
<proteinExistence type="inferred from homology"/>
<dbReference type="RefSeq" id="WP_189055059.1">
    <property type="nucleotide sequence ID" value="NZ_BMMK01000004.1"/>
</dbReference>
<dbReference type="GO" id="GO:0009254">
    <property type="term" value="P:peptidoglycan turnover"/>
    <property type="evidence" value="ECO:0007669"/>
    <property type="project" value="TreeGrafter"/>
</dbReference>
<dbReference type="AlphaFoldDB" id="A0A8J3FSY5"/>
<evidence type="ECO:0000313" key="6">
    <source>
        <dbReference type="Proteomes" id="UP000637578"/>
    </source>
</evidence>
<dbReference type="EMBL" id="BMMK01000004">
    <property type="protein sequence ID" value="GGM43997.1"/>
    <property type="molecule type" value="Genomic_DNA"/>
</dbReference>
<dbReference type="InterPro" id="IPR036962">
    <property type="entry name" value="Glyco_hydro_3_N_sf"/>
</dbReference>
<evidence type="ECO:0000256" key="3">
    <source>
        <dbReference type="ARBA" id="ARBA00023295"/>
    </source>
</evidence>
<dbReference type="InterPro" id="IPR050226">
    <property type="entry name" value="NagZ_Beta-hexosaminidase"/>
</dbReference>
<dbReference type="Pfam" id="PF00933">
    <property type="entry name" value="Glyco_hydro_3"/>
    <property type="match status" value="1"/>
</dbReference>
<comment type="similarity">
    <text evidence="1">Belongs to the glycosyl hydrolase 3 family.</text>
</comment>
<comment type="caution">
    <text evidence="5">The sequence shown here is derived from an EMBL/GenBank/DDBJ whole genome shotgun (WGS) entry which is preliminary data.</text>
</comment>
<feature type="domain" description="Glycoside hydrolase family 3 N-terminal" evidence="4">
    <location>
        <begin position="36"/>
        <end position="329"/>
    </location>
</feature>
<dbReference type="PRINTS" id="PR00133">
    <property type="entry name" value="GLHYDRLASE3"/>
</dbReference>
<evidence type="ECO:0000313" key="5">
    <source>
        <dbReference type="EMBL" id="GGM43997.1"/>
    </source>
</evidence>